<proteinExistence type="predicted"/>
<dbReference type="Proteomes" id="UP001341281">
    <property type="component" value="Chromosome 01"/>
</dbReference>
<dbReference type="EMBL" id="CP144745">
    <property type="protein sequence ID" value="WVZ51081.1"/>
    <property type="molecule type" value="Genomic_DNA"/>
</dbReference>
<sequence>MTTYLASYVQDLTAQLGPDANLPPFCPLQMSPQQGSIGWVPPPQGSQPPPGWTTLGLPATSVVDDSTAGLSATIRLDATAGLPATFGLDGPAGIPATSGVDASYSTQLQPVDAITSSALWIT</sequence>
<feature type="non-terminal residue" evidence="1">
    <location>
        <position position="122"/>
    </location>
</feature>
<reference evidence="1 2" key="1">
    <citation type="submission" date="2024-02" db="EMBL/GenBank/DDBJ databases">
        <title>High-quality chromosome-scale genome assembly of Pensacola bahiagrass (Paspalum notatum Flugge var. saurae).</title>
        <authorList>
            <person name="Vega J.M."/>
            <person name="Podio M."/>
            <person name="Orjuela J."/>
            <person name="Siena L.A."/>
            <person name="Pessino S.C."/>
            <person name="Combes M.C."/>
            <person name="Mariac C."/>
            <person name="Albertini E."/>
            <person name="Pupilli F."/>
            <person name="Ortiz J.P.A."/>
            <person name="Leblanc O."/>
        </authorList>
    </citation>
    <scope>NUCLEOTIDE SEQUENCE [LARGE SCALE GENOMIC DNA]</scope>
    <source>
        <strain evidence="1">R1</strain>
        <tissue evidence="1">Leaf</tissue>
    </source>
</reference>
<organism evidence="1 2">
    <name type="scientific">Paspalum notatum var. saurae</name>
    <dbReference type="NCBI Taxonomy" id="547442"/>
    <lineage>
        <taxon>Eukaryota</taxon>
        <taxon>Viridiplantae</taxon>
        <taxon>Streptophyta</taxon>
        <taxon>Embryophyta</taxon>
        <taxon>Tracheophyta</taxon>
        <taxon>Spermatophyta</taxon>
        <taxon>Magnoliopsida</taxon>
        <taxon>Liliopsida</taxon>
        <taxon>Poales</taxon>
        <taxon>Poaceae</taxon>
        <taxon>PACMAD clade</taxon>
        <taxon>Panicoideae</taxon>
        <taxon>Andropogonodae</taxon>
        <taxon>Paspaleae</taxon>
        <taxon>Paspalinae</taxon>
        <taxon>Paspalum</taxon>
    </lineage>
</organism>
<protein>
    <submittedName>
        <fullName evidence="1">Uncharacterized protein</fullName>
    </submittedName>
</protein>
<accession>A0AAQ3PQ52</accession>
<keyword evidence="2" id="KW-1185">Reference proteome</keyword>
<dbReference type="AlphaFoldDB" id="A0AAQ3PQ52"/>
<evidence type="ECO:0000313" key="2">
    <source>
        <dbReference type="Proteomes" id="UP001341281"/>
    </source>
</evidence>
<name>A0AAQ3PQ52_PASNO</name>
<gene>
    <name evidence="1" type="ORF">U9M48_002260</name>
</gene>
<evidence type="ECO:0000313" key="1">
    <source>
        <dbReference type="EMBL" id="WVZ51081.1"/>
    </source>
</evidence>